<dbReference type="AlphaFoldDB" id="A0A371J1M9"/>
<evidence type="ECO:0000256" key="1">
    <source>
        <dbReference type="ARBA" id="ARBA00023125"/>
    </source>
</evidence>
<dbReference type="InterPro" id="IPR011256">
    <property type="entry name" value="Reg_factor_effector_dom_sf"/>
</dbReference>
<dbReference type="EMBL" id="NOJY02000024">
    <property type="protein sequence ID" value="RDY26566.1"/>
    <property type="molecule type" value="Genomic_DNA"/>
</dbReference>
<dbReference type="Proteomes" id="UP000215694">
    <property type="component" value="Unassembled WGS sequence"/>
</dbReference>
<dbReference type="Pfam" id="PF06445">
    <property type="entry name" value="GyrI-like"/>
    <property type="match status" value="1"/>
</dbReference>
<comment type="caution">
    <text evidence="3">The sequence shown here is derived from an EMBL/GenBank/DDBJ whole genome shotgun (WGS) entry which is preliminary data.</text>
</comment>
<dbReference type="CDD" id="cd04782">
    <property type="entry name" value="HTH_BltR"/>
    <property type="match status" value="1"/>
</dbReference>
<organism evidence="3 4">
    <name type="scientific">Romboutsia weinsteinii</name>
    <dbReference type="NCBI Taxonomy" id="2020949"/>
    <lineage>
        <taxon>Bacteria</taxon>
        <taxon>Bacillati</taxon>
        <taxon>Bacillota</taxon>
        <taxon>Clostridia</taxon>
        <taxon>Peptostreptococcales</taxon>
        <taxon>Peptostreptococcaceae</taxon>
        <taxon>Romboutsia</taxon>
    </lineage>
</organism>
<protein>
    <submittedName>
        <fullName evidence="3">MerR family transcriptional regulator</fullName>
    </submittedName>
</protein>
<dbReference type="RefSeq" id="WP_094368120.1">
    <property type="nucleotide sequence ID" value="NZ_NOJY02000024.1"/>
</dbReference>
<feature type="domain" description="HTH merR-type" evidence="2">
    <location>
        <begin position="9"/>
        <end position="78"/>
    </location>
</feature>
<dbReference type="Pfam" id="PF13411">
    <property type="entry name" value="MerR_1"/>
    <property type="match status" value="1"/>
</dbReference>
<dbReference type="GO" id="GO:0003700">
    <property type="term" value="F:DNA-binding transcription factor activity"/>
    <property type="evidence" value="ECO:0007669"/>
    <property type="project" value="InterPro"/>
</dbReference>
<gene>
    <name evidence="3" type="ORF">CHL78_013000</name>
</gene>
<dbReference type="PANTHER" id="PTHR30204">
    <property type="entry name" value="REDOX-CYCLING DRUG-SENSING TRANSCRIPTIONAL ACTIVATOR SOXR"/>
    <property type="match status" value="1"/>
</dbReference>
<dbReference type="Gene3D" id="3.20.80.10">
    <property type="entry name" value="Regulatory factor, effector binding domain"/>
    <property type="match status" value="1"/>
</dbReference>
<dbReference type="InterPro" id="IPR009061">
    <property type="entry name" value="DNA-bd_dom_put_sf"/>
</dbReference>
<name>A0A371J1M9_9FIRM</name>
<evidence type="ECO:0000259" key="2">
    <source>
        <dbReference type="PROSITE" id="PS50937"/>
    </source>
</evidence>
<keyword evidence="4" id="KW-1185">Reference proteome</keyword>
<dbReference type="Gene3D" id="1.10.1660.10">
    <property type="match status" value="1"/>
</dbReference>
<dbReference type="SUPFAM" id="SSF55136">
    <property type="entry name" value="Probable bacterial effector-binding domain"/>
    <property type="match status" value="1"/>
</dbReference>
<reference evidence="3 4" key="1">
    <citation type="journal article" date="2017" name="Genome Announc.">
        <title>Draft Genome Sequence of Romboutsia weinsteinii sp. nov. Strain CCRI-19649(T) Isolated from Surface Water.</title>
        <authorList>
            <person name="Maheux A.F."/>
            <person name="Boudreau D.K."/>
            <person name="Berube E."/>
            <person name="Boissinot M."/>
            <person name="Cantin P."/>
            <person name="Raymond F."/>
            <person name="Corbeil J."/>
            <person name="Omar R.F."/>
            <person name="Bergeron M.G."/>
        </authorList>
    </citation>
    <scope>NUCLEOTIDE SEQUENCE [LARGE SCALE GENOMIC DNA]</scope>
    <source>
        <strain evidence="3 4">CCRI-19649</strain>
    </source>
</reference>
<keyword evidence="1" id="KW-0238">DNA-binding</keyword>
<dbReference type="GO" id="GO:0003677">
    <property type="term" value="F:DNA binding"/>
    <property type="evidence" value="ECO:0007669"/>
    <property type="project" value="UniProtKB-KW"/>
</dbReference>
<proteinExistence type="predicted"/>
<dbReference type="SMART" id="SM00422">
    <property type="entry name" value="HTH_MERR"/>
    <property type="match status" value="1"/>
</dbReference>
<dbReference type="InterPro" id="IPR000551">
    <property type="entry name" value="MerR-type_HTH_dom"/>
</dbReference>
<evidence type="ECO:0000313" key="4">
    <source>
        <dbReference type="Proteomes" id="UP000215694"/>
    </source>
</evidence>
<sequence length="273" mass="31831">MNNINEQNYFTTSEFAKLVGVTKHTLFYYDKMGIFSPEIKLDNQYRYYSATQIEIFLVICTLKELDMTLKEIKLYLDNRDPNKLVSLLDLKEREIDNKIDKLIRMKNFISQKSKLTKSIISIDSSKINITKEKEEVLFITKPSLSDNNKKIANGIGNHINNCTNNNIVQPYSIGNMIDVESILKDSYSDYQYFFTKIITPDKDTDYYIKPAGHYITAYHALGYHTIDDTYKNILSFAKNNNLNLRGYFFEDIILDDLSVEGYENYVIKISIKI</sequence>
<evidence type="ECO:0000313" key="3">
    <source>
        <dbReference type="EMBL" id="RDY26566.1"/>
    </source>
</evidence>
<dbReference type="SUPFAM" id="SSF46955">
    <property type="entry name" value="Putative DNA-binding domain"/>
    <property type="match status" value="1"/>
</dbReference>
<dbReference type="InterPro" id="IPR029442">
    <property type="entry name" value="GyrI-like"/>
</dbReference>
<dbReference type="PANTHER" id="PTHR30204:SF85">
    <property type="entry name" value="MULTIDRUG-EFFLUX TRANSPORTER 2 REGULATOR"/>
    <property type="match status" value="1"/>
</dbReference>
<dbReference type="PROSITE" id="PS50937">
    <property type="entry name" value="HTH_MERR_2"/>
    <property type="match status" value="1"/>
</dbReference>
<dbReference type="InterPro" id="IPR047057">
    <property type="entry name" value="MerR_fam"/>
</dbReference>
<dbReference type="PROSITE" id="PS00552">
    <property type="entry name" value="HTH_MERR_1"/>
    <property type="match status" value="1"/>
</dbReference>
<accession>A0A371J1M9</accession>
<dbReference type="OrthoDB" id="9773308at2"/>